<reference evidence="2 4" key="1">
    <citation type="submission" date="2016-10" db="EMBL/GenBank/DDBJ databases">
        <title>Draft genome sequences of four alkaliphilic bacteria belonging to the Anaerobacillus genus.</title>
        <authorList>
            <person name="Bassil N.M."/>
            <person name="Lloyd J.R."/>
        </authorList>
    </citation>
    <scope>NUCLEOTIDE SEQUENCE [LARGE SCALE GENOMIC DNA]</scope>
    <source>
        <strain evidence="2 4">NB2006</strain>
    </source>
</reference>
<dbReference type="AlphaFoldDB" id="A0A1S2LG39"/>
<dbReference type="PANTHER" id="PTHR39203:SF1">
    <property type="entry name" value="CYTOPLASMIC PROTEIN"/>
    <property type="match status" value="1"/>
</dbReference>
<name>A0A1S2LG39_9BACI</name>
<gene>
    <name evidence="3" type="ORF">AWH56_022755</name>
    <name evidence="2" type="ORF">AWH56_16320</name>
</gene>
<reference evidence="3 4" key="3">
    <citation type="journal article" date="2019" name="Int. J. Syst. Evol. Microbiol.">
        <title>Anaerobacillus isosaccharinicus sp. nov., an alkaliphilic bacterium which degrades isosaccharinic acid.</title>
        <authorList>
            <person name="Bassil N.M."/>
            <person name="Lloyd J.R."/>
        </authorList>
    </citation>
    <scope>NUCLEOTIDE SEQUENCE [LARGE SCALE GENOMIC DNA]</scope>
    <source>
        <strain evidence="3 4">NB2006</strain>
    </source>
</reference>
<dbReference type="RefSeq" id="WP_071318073.1">
    <property type="nucleotide sequence ID" value="NZ_CP063356.2"/>
</dbReference>
<evidence type="ECO:0000313" key="2">
    <source>
        <dbReference type="EMBL" id="OIJ11043.1"/>
    </source>
</evidence>
<dbReference type="SUPFAM" id="SSF88697">
    <property type="entry name" value="PUA domain-like"/>
    <property type="match status" value="1"/>
</dbReference>
<dbReference type="Pfam" id="PF04266">
    <property type="entry name" value="ASCH"/>
    <property type="match status" value="1"/>
</dbReference>
<dbReference type="OrthoDB" id="9807542at2"/>
<evidence type="ECO:0000259" key="1">
    <source>
        <dbReference type="SMART" id="SM01022"/>
    </source>
</evidence>
<dbReference type="Gene3D" id="3.10.400.10">
    <property type="entry name" value="Sulfate adenylyltransferase"/>
    <property type="match status" value="1"/>
</dbReference>
<reference evidence="3 4" key="2">
    <citation type="journal article" date="2017" name="Genome Announc.">
        <title>Draft Genome Sequences of Four Alkaliphilic Bacteria Belonging to the Anaerobacillus Genus.</title>
        <authorList>
            <person name="Bassil N.M."/>
            <person name="Lloyd J.R."/>
        </authorList>
    </citation>
    <scope>NUCLEOTIDE SEQUENCE [LARGE SCALE GENOMIC DNA]</scope>
    <source>
        <strain evidence="3 4">NB2006</strain>
    </source>
</reference>
<dbReference type="PANTHER" id="PTHR39203">
    <property type="entry name" value="CYTOPLASMIC PROTEIN-RELATED"/>
    <property type="match status" value="1"/>
</dbReference>
<keyword evidence="4" id="KW-1185">Reference proteome</keyword>
<proteinExistence type="predicted"/>
<dbReference type="InterPro" id="IPR007374">
    <property type="entry name" value="ASCH_domain"/>
</dbReference>
<dbReference type="EMBL" id="CP063356">
    <property type="protein sequence ID" value="QOY35472.1"/>
    <property type="molecule type" value="Genomic_DNA"/>
</dbReference>
<dbReference type="InterPro" id="IPR009326">
    <property type="entry name" value="DUF984"/>
</dbReference>
<dbReference type="CDD" id="cd06553">
    <property type="entry name" value="ASCH_Ef3133_like"/>
    <property type="match status" value="1"/>
</dbReference>
<evidence type="ECO:0000313" key="4">
    <source>
        <dbReference type="Proteomes" id="UP000180175"/>
    </source>
</evidence>
<accession>A0A1S2LG39</accession>
<dbReference type="PIRSF" id="PIRSF021320">
    <property type="entry name" value="DUF984"/>
    <property type="match status" value="1"/>
</dbReference>
<dbReference type="InterPro" id="IPR015947">
    <property type="entry name" value="PUA-like_sf"/>
</dbReference>
<evidence type="ECO:0000313" key="3">
    <source>
        <dbReference type="EMBL" id="QOY35472.1"/>
    </source>
</evidence>
<dbReference type="SMART" id="SM01022">
    <property type="entry name" value="ASCH"/>
    <property type="match status" value="1"/>
</dbReference>
<dbReference type="EMBL" id="LQXD01000142">
    <property type="protein sequence ID" value="OIJ11043.1"/>
    <property type="molecule type" value="Genomic_DNA"/>
</dbReference>
<sequence length="154" mass="17580">MNNVSIIQMWEDYRKNNPNAPKNYVAWSFGNTKEIANQLALLVLDEVKTATASNYTLYELEKEDLPYAGLINIILDGDGEAVAIAETISVEVVPFDKVAAEHAYLEGEGDRSLSFWRDVHETIFKKELKDVNLDFNYQIPVVCERFKVLHKKVI</sequence>
<protein>
    <submittedName>
        <fullName evidence="3">ASCH domain-containing protein</fullName>
    </submittedName>
    <submittedName>
        <fullName evidence="2">RNA-binding protein</fullName>
    </submittedName>
</protein>
<reference evidence="3" key="4">
    <citation type="submission" date="2020-10" db="EMBL/GenBank/DDBJ databases">
        <authorList>
            <person name="Bassil N.M."/>
            <person name="Lloyd J.R."/>
        </authorList>
    </citation>
    <scope>NUCLEOTIDE SEQUENCE</scope>
    <source>
        <strain evidence="3">NB2006</strain>
    </source>
</reference>
<dbReference type="KEGG" id="aia:AWH56_022755"/>
<feature type="domain" description="ASCH" evidence="1">
    <location>
        <begin position="27"/>
        <end position="150"/>
    </location>
</feature>
<organism evidence="2 4">
    <name type="scientific">Anaerobacillus isosaccharinicus</name>
    <dbReference type="NCBI Taxonomy" id="1532552"/>
    <lineage>
        <taxon>Bacteria</taxon>
        <taxon>Bacillati</taxon>
        <taxon>Bacillota</taxon>
        <taxon>Bacilli</taxon>
        <taxon>Bacillales</taxon>
        <taxon>Bacillaceae</taxon>
        <taxon>Anaerobacillus</taxon>
    </lineage>
</organism>
<dbReference type="Proteomes" id="UP000180175">
    <property type="component" value="Chromosome"/>
</dbReference>